<dbReference type="Pfam" id="PF09335">
    <property type="entry name" value="VTT_dom"/>
    <property type="match status" value="1"/>
</dbReference>
<evidence type="ECO:0000256" key="5">
    <source>
        <dbReference type="ARBA" id="ARBA00020673"/>
    </source>
</evidence>
<evidence type="ECO:0000256" key="11">
    <source>
        <dbReference type="SAM" id="Phobius"/>
    </source>
</evidence>
<dbReference type="InterPro" id="IPR032816">
    <property type="entry name" value="VTT_dom"/>
</dbReference>
<feature type="non-terminal residue" evidence="13">
    <location>
        <position position="392"/>
    </location>
</feature>
<dbReference type="GO" id="GO:0000139">
    <property type="term" value="C:Golgi membrane"/>
    <property type="evidence" value="ECO:0007669"/>
    <property type="project" value="UniProtKB-SubCell"/>
</dbReference>
<keyword evidence="9 11" id="KW-0472">Membrane</keyword>
<dbReference type="PANTHER" id="PTHR47549">
    <property type="entry name" value="GOLGI APPARATUS MEMBRANE PROTEIN TVP38-RELATED"/>
    <property type="match status" value="1"/>
</dbReference>
<evidence type="ECO:0000256" key="7">
    <source>
        <dbReference type="ARBA" id="ARBA00022989"/>
    </source>
</evidence>
<dbReference type="PANTHER" id="PTHR47549:SF1">
    <property type="entry name" value="GOLGI APPARATUS MEMBRANE PROTEIN TVP38"/>
    <property type="match status" value="1"/>
</dbReference>
<evidence type="ECO:0000256" key="3">
    <source>
        <dbReference type="ARBA" id="ARBA00008640"/>
    </source>
</evidence>
<feature type="transmembrane region" description="Helical" evidence="11">
    <location>
        <begin position="277"/>
        <end position="298"/>
    </location>
</feature>
<feature type="transmembrane region" description="Helical" evidence="11">
    <location>
        <begin position="122"/>
        <end position="145"/>
    </location>
</feature>
<protein>
    <recommendedName>
        <fullName evidence="4">Golgi apparatus membrane protein TVP38</fullName>
    </recommendedName>
    <alternativeName>
        <fullName evidence="5">Golgi apparatus membrane protein tvp38</fullName>
    </alternativeName>
</protein>
<comment type="function">
    <text evidence="1">Golgi membrane protein involved in vesicular trafficking and spindle migration.</text>
</comment>
<dbReference type="InterPro" id="IPR051076">
    <property type="entry name" value="Golgi_membrane_TVP38/TMEM64"/>
</dbReference>
<feature type="domain" description="VTT" evidence="12">
    <location>
        <begin position="142"/>
        <end position="257"/>
    </location>
</feature>
<dbReference type="OrthoDB" id="166803at2759"/>
<dbReference type="GO" id="GO:0000022">
    <property type="term" value="P:mitotic spindle elongation"/>
    <property type="evidence" value="ECO:0007669"/>
    <property type="project" value="TreeGrafter"/>
</dbReference>
<evidence type="ECO:0000256" key="10">
    <source>
        <dbReference type="SAM" id="MobiDB-lite"/>
    </source>
</evidence>
<keyword evidence="8" id="KW-0333">Golgi apparatus</keyword>
<feature type="transmembrane region" description="Helical" evidence="11">
    <location>
        <begin position="83"/>
        <end position="102"/>
    </location>
</feature>
<evidence type="ECO:0000256" key="8">
    <source>
        <dbReference type="ARBA" id="ARBA00023034"/>
    </source>
</evidence>
<evidence type="ECO:0000313" key="13">
    <source>
        <dbReference type="EMBL" id="RFU32021.1"/>
    </source>
</evidence>
<feature type="transmembrane region" description="Helical" evidence="11">
    <location>
        <begin position="236"/>
        <end position="256"/>
    </location>
</feature>
<gene>
    <name evidence="13" type="ORF">B7463_g4290</name>
</gene>
<comment type="similarity">
    <text evidence="3">Belongs to the TVP38/TMEM64 family.</text>
</comment>
<reference evidence="13 14" key="1">
    <citation type="submission" date="2018-05" db="EMBL/GenBank/DDBJ databases">
        <title>Draft genome sequence of Scytalidium lignicola DSM 105466, a ubiquitous saprotrophic fungus.</title>
        <authorList>
            <person name="Buettner E."/>
            <person name="Gebauer A.M."/>
            <person name="Hofrichter M."/>
            <person name="Liers C."/>
            <person name="Kellner H."/>
        </authorList>
    </citation>
    <scope>NUCLEOTIDE SEQUENCE [LARGE SCALE GENOMIC DNA]</scope>
    <source>
        <strain evidence="13 14">DSM 105466</strain>
    </source>
</reference>
<feature type="compositionally biased region" description="Basic residues" evidence="10">
    <location>
        <begin position="36"/>
        <end position="45"/>
    </location>
</feature>
<sequence length="392" mass="42399">MPADYASTAKALSLPISPIPSPTPETQISRPGWTRNRSRSHRRGHSLSSQGPLSVKDRVLINAQKIQRRVISTFQRMSLVQRILAAIAGLIALTLGILFLVFNERIFGMLAPAAAKWGDLNGGWAILWAVTFFCAFPPIIGYSTAVMISGFVYGFPNGWFIVSTATVLGSTASFLASRTVLSKYVNRLVGEDRRFAAFALTLKHDGLKILCMIRVCPLPYSLSNAAMSTFPGVNPLMFALATAISTPKLLIHVFIGSRLRSIADAENGGKLDPTTRLINYASIAFGGILGAVVSWIIYSRTVARARELEIEELEAGRAEVGGSINGPRGSYSDDNLDSGEEDAAALMNDDDISLWETEEGYHDNFTDEEDVFAVGDGSEETTTSGGGKRVKL</sequence>
<dbReference type="STRING" id="5539.A0A3E2HG43"/>
<dbReference type="Proteomes" id="UP000258309">
    <property type="component" value="Unassembled WGS sequence"/>
</dbReference>
<organism evidence="13 14">
    <name type="scientific">Scytalidium lignicola</name>
    <name type="common">Hyphomycete</name>
    <dbReference type="NCBI Taxonomy" id="5539"/>
    <lineage>
        <taxon>Eukaryota</taxon>
        <taxon>Fungi</taxon>
        <taxon>Dikarya</taxon>
        <taxon>Ascomycota</taxon>
        <taxon>Pezizomycotina</taxon>
        <taxon>Leotiomycetes</taxon>
        <taxon>Leotiomycetes incertae sedis</taxon>
        <taxon>Scytalidium</taxon>
    </lineage>
</organism>
<feature type="region of interest" description="Disordered" evidence="10">
    <location>
        <begin position="16"/>
        <end position="51"/>
    </location>
</feature>
<evidence type="ECO:0000256" key="4">
    <source>
        <dbReference type="ARBA" id="ARBA00013533"/>
    </source>
</evidence>
<evidence type="ECO:0000256" key="1">
    <source>
        <dbReference type="ARBA" id="ARBA00002978"/>
    </source>
</evidence>
<feature type="transmembrane region" description="Helical" evidence="11">
    <location>
        <begin position="157"/>
        <end position="176"/>
    </location>
</feature>
<evidence type="ECO:0000256" key="6">
    <source>
        <dbReference type="ARBA" id="ARBA00022692"/>
    </source>
</evidence>
<keyword evidence="14" id="KW-1185">Reference proteome</keyword>
<proteinExistence type="inferred from homology"/>
<name>A0A3E2HG43_SCYLI</name>
<accession>A0A3E2HG43</accession>
<keyword evidence="7 11" id="KW-1133">Transmembrane helix</keyword>
<dbReference type="GO" id="GO:0016192">
    <property type="term" value="P:vesicle-mediated transport"/>
    <property type="evidence" value="ECO:0007669"/>
    <property type="project" value="TreeGrafter"/>
</dbReference>
<dbReference type="EMBL" id="NCSJ02000063">
    <property type="protein sequence ID" value="RFU32021.1"/>
    <property type="molecule type" value="Genomic_DNA"/>
</dbReference>
<evidence type="ECO:0000256" key="9">
    <source>
        <dbReference type="ARBA" id="ARBA00023136"/>
    </source>
</evidence>
<dbReference type="OMA" id="KWQALET"/>
<keyword evidence="6 11" id="KW-0812">Transmembrane</keyword>
<comment type="caution">
    <text evidence="13">The sequence shown here is derived from an EMBL/GenBank/DDBJ whole genome shotgun (WGS) entry which is preliminary data.</text>
</comment>
<evidence type="ECO:0000313" key="14">
    <source>
        <dbReference type="Proteomes" id="UP000258309"/>
    </source>
</evidence>
<evidence type="ECO:0000256" key="2">
    <source>
        <dbReference type="ARBA" id="ARBA00004653"/>
    </source>
</evidence>
<feature type="region of interest" description="Disordered" evidence="10">
    <location>
        <begin position="372"/>
        <end position="392"/>
    </location>
</feature>
<feature type="non-terminal residue" evidence="13">
    <location>
        <position position="1"/>
    </location>
</feature>
<comment type="subcellular location">
    <subcellularLocation>
        <location evidence="2">Golgi apparatus membrane</location>
        <topology evidence="2">Multi-pass membrane protein</topology>
    </subcellularLocation>
</comment>
<evidence type="ECO:0000259" key="12">
    <source>
        <dbReference type="Pfam" id="PF09335"/>
    </source>
</evidence>
<dbReference type="AlphaFoldDB" id="A0A3E2HG43"/>